<dbReference type="EnsemblProtists" id="EOD17266">
    <property type="protein sequence ID" value="EOD17266"/>
    <property type="gene ID" value="EMIHUDRAFT_458995"/>
</dbReference>
<protein>
    <recommendedName>
        <fullName evidence="2">GIY-YIG domain-containing protein</fullName>
    </recommendedName>
</protein>
<dbReference type="CDD" id="cd10455">
    <property type="entry name" value="GIY-YIG_SLX1"/>
    <property type="match status" value="1"/>
</dbReference>
<dbReference type="PROSITE" id="PS50164">
    <property type="entry name" value="GIY_YIG"/>
    <property type="match status" value="1"/>
</dbReference>
<feature type="region of interest" description="Disordered" evidence="1">
    <location>
        <begin position="217"/>
        <end position="396"/>
    </location>
</feature>
<evidence type="ECO:0000313" key="3">
    <source>
        <dbReference type="EnsemblProtists" id="EOD17266"/>
    </source>
</evidence>
<dbReference type="AlphaFoldDB" id="A0A0D3J181"/>
<evidence type="ECO:0000259" key="2">
    <source>
        <dbReference type="PROSITE" id="PS50164"/>
    </source>
</evidence>
<accession>A0A0D3J181</accession>
<feature type="compositionally biased region" description="Basic residues" evidence="1">
    <location>
        <begin position="370"/>
        <end position="382"/>
    </location>
</feature>
<feature type="compositionally biased region" description="Pro residues" evidence="1">
    <location>
        <begin position="255"/>
        <end position="264"/>
    </location>
</feature>
<dbReference type="RefSeq" id="XP_005769695.1">
    <property type="nucleotide sequence ID" value="XM_005769638.1"/>
</dbReference>
<dbReference type="STRING" id="2903.R1E2L3"/>
<dbReference type="KEGG" id="ehx:EMIHUDRAFT_458995"/>
<dbReference type="eggNOG" id="KOG3005">
    <property type="taxonomic scope" value="Eukaryota"/>
</dbReference>
<feature type="compositionally biased region" description="Acidic residues" evidence="1">
    <location>
        <begin position="297"/>
        <end position="306"/>
    </location>
</feature>
<proteinExistence type="predicted"/>
<dbReference type="Pfam" id="PF01541">
    <property type="entry name" value="GIY-YIG"/>
    <property type="match status" value="1"/>
</dbReference>
<dbReference type="PANTHER" id="PTHR20208">
    <property type="entry name" value="STRUCTURE-SPECIFIC ENDONUCLEASE SUBUNIT SLX1"/>
    <property type="match status" value="1"/>
</dbReference>
<organism evidence="3 4">
    <name type="scientific">Emiliania huxleyi (strain CCMP1516)</name>
    <dbReference type="NCBI Taxonomy" id="280463"/>
    <lineage>
        <taxon>Eukaryota</taxon>
        <taxon>Haptista</taxon>
        <taxon>Haptophyta</taxon>
        <taxon>Prymnesiophyceae</taxon>
        <taxon>Isochrysidales</taxon>
        <taxon>Noelaerhabdaceae</taxon>
        <taxon>Emiliania</taxon>
    </lineage>
</organism>
<dbReference type="Proteomes" id="UP000013827">
    <property type="component" value="Unassembled WGS sequence"/>
</dbReference>
<dbReference type="InterPro" id="IPR050381">
    <property type="entry name" value="SLX1_endonuclease"/>
</dbReference>
<name>A0A0D3J181_EMIH1</name>
<reference evidence="3" key="2">
    <citation type="submission" date="2024-10" db="UniProtKB">
        <authorList>
            <consortium name="EnsemblProtists"/>
        </authorList>
    </citation>
    <scope>IDENTIFICATION</scope>
</reference>
<dbReference type="GeneID" id="17263416"/>
<dbReference type="InterPro" id="IPR035901">
    <property type="entry name" value="GIY-YIG_endonuc_sf"/>
</dbReference>
<evidence type="ECO:0000256" key="1">
    <source>
        <dbReference type="SAM" id="MobiDB-lite"/>
    </source>
</evidence>
<dbReference type="PaxDb" id="2903-EOD17266"/>
<dbReference type="InterPro" id="IPR000305">
    <property type="entry name" value="GIY-YIG_endonuc"/>
</dbReference>
<dbReference type="Gene3D" id="3.40.1440.10">
    <property type="entry name" value="GIY-YIG endonuclease"/>
    <property type="match status" value="1"/>
</dbReference>
<reference evidence="4" key="1">
    <citation type="journal article" date="2013" name="Nature">
        <title>Pan genome of the phytoplankton Emiliania underpins its global distribution.</title>
        <authorList>
            <person name="Read B.A."/>
            <person name="Kegel J."/>
            <person name="Klute M.J."/>
            <person name="Kuo A."/>
            <person name="Lefebvre S.C."/>
            <person name="Maumus F."/>
            <person name="Mayer C."/>
            <person name="Miller J."/>
            <person name="Monier A."/>
            <person name="Salamov A."/>
            <person name="Young J."/>
            <person name="Aguilar M."/>
            <person name="Claverie J.M."/>
            <person name="Frickenhaus S."/>
            <person name="Gonzalez K."/>
            <person name="Herman E.K."/>
            <person name="Lin Y.C."/>
            <person name="Napier J."/>
            <person name="Ogata H."/>
            <person name="Sarno A.F."/>
            <person name="Shmutz J."/>
            <person name="Schroeder D."/>
            <person name="de Vargas C."/>
            <person name="Verret F."/>
            <person name="von Dassow P."/>
            <person name="Valentin K."/>
            <person name="Van de Peer Y."/>
            <person name="Wheeler G."/>
            <person name="Dacks J.B."/>
            <person name="Delwiche C.F."/>
            <person name="Dyhrman S.T."/>
            <person name="Glockner G."/>
            <person name="John U."/>
            <person name="Richards T."/>
            <person name="Worden A.Z."/>
            <person name="Zhang X."/>
            <person name="Grigoriev I.V."/>
            <person name="Allen A.E."/>
            <person name="Bidle K."/>
            <person name="Borodovsky M."/>
            <person name="Bowler C."/>
            <person name="Brownlee C."/>
            <person name="Cock J.M."/>
            <person name="Elias M."/>
            <person name="Gladyshev V.N."/>
            <person name="Groth M."/>
            <person name="Guda C."/>
            <person name="Hadaegh A."/>
            <person name="Iglesias-Rodriguez M.D."/>
            <person name="Jenkins J."/>
            <person name="Jones B.M."/>
            <person name="Lawson T."/>
            <person name="Leese F."/>
            <person name="Lindquist E."/>
            <person name="Lobanov A."/>
            <person name="Lomsadze A."/>
            <person name="Malik S.B."/>
            <person name="Marsh M.E."/>
            <person name="Mackinder L."/>
            <person name="Mock T."/>
            <person name="Mueller-Roeber B."/>
            <person name="Pagarete A."/>
            <person name="Parker M."/>
            <person name="Probert I."/>
            <person name="Quesneville H."/>
            <person name="Raines C."/>
            <person name="Rensing S.A."/>
            <person name="Riano-Pachon D.M."/>
            <person name="Richier S."/>
            <person name="Rokitta S."/>
            <person name="Shiraiwa Y."/>
            <person name="Soanes D.M."/>
            <person name="van der Giezen M."/>
            <person name="Wahlund T.M."/>
            <person name="Williams B."/>
            <person name="Wilson W."/>
            <person name="Wolfe G."/>
            <person name="Wurch L.L."/>
        </authorList>
    </citation>
    <scope>NUCLEOTIDE SEQUENCE</scope>
</reference>
<dbReference type="HOGENOM" id="CLU_697245_0_0_1"/>
<evidence type="ECO:0000313" key="4">
    <source>
        <dbReference type="Proteomes" id="UP000013827"/>
    </source>
</evidence>
<sequence>MADCSAAHDTERPCTTGEEGSREEARLRCCYLLRSLSPSARGRTYIGFTVDPQRRLRQHNGEVKGGARKTSRQRPWEMLGFVHGFSDNVSALQFEWAWQHPTVSLAVREHVADLGLRRRSYSAAKLLQVLAVMVRLEEWCSHPLGIHLLRGEWAPRPGAPLGGGPPPPPSSDYDALERQLQREGRAAAGLTRGCPWLLAAGGGRDDDAIWLSSSASAAGSGLEGGFETGESSGGEEAAGRGEEAGGGAGAEASLAPPPPPPPLPTALSAACATSDSEATIADSDSEADSEATIADAPSEDEPEAGADEGSAHGLVLPPLRRLSIDGASPPSHVARSKRLSAPYPMAVSSDEDENAGRNGRPSTPPLGERVRRRASSNGRRVRRAGEVSCLDSDAPS</sequence>
<keyword evidence="4" id="KW-1185">Reference proteome</keyword>
<feature type="domain" description="GIY-YIG" evidence="2">
    <location>
        <begin position="26"/>
        <end position="108"/>
    </location>
</feature>